<evidence type="ECO:0000313" key="2">
    <source>
        <dbReference type="EMBL" id="MPC74635.1"/>
    </source>
</evidence>
<keyword evidence="3" id="KW-1185">Reference proteome</keyword>
<feature type="region of interest" description="Disordered" evidence="1">
    <location>
        <begin position="1"/>
        <end position="21"/>
    </location>
</feature>
<feature type="compositionally biased region" description="Polar residues" evidence="1">
    <location>
        <begin position="58"/>
        <end position="68"/>
    </location>
</feature>
<organism evidence="2 3">
    <name type="scientific">Portunus trituberculatus</name>
    <name type="common">Swimming crab</name>
    <name type="synonym">Neptunus trituberculatus</name>
    <dbReference type="NCBI Taxonomy" id="210409"/>
    <lineage>
        <taxon>Eukaryota</taxon>
        <taxon>Metazoa</taxon>
        <taxon>Ecdysozoa</taxon>
        <taxon>Arthropoda</taxon>
        <taxon>Crustacea</taxon>
        <taxon>Multicrustacea</taxon>
        <taxon>Malacostraca</taxon>
        <taxon>Eumalacostraca</taxon>
        <taxon>Eucarida</taxon>
        <taxon>Decapoda</taxon>
        <taxon>Pleocyemata</taxon>
        <taxon>Brachyura</taxon>
        <taxon>Eubrachyura</taxon>
        <taxon>Portunoidea</taxon>
        <taxon>Portunidae</taxon>
        <taxon>Portuninae</taxon>
        <taxon>Portunus</taxon>
    </lineage>
</organism>
<protein>
    <submittedName>
        <fullName evidence="2">Uncharacterized protein</fullName>
    </submittedName>
</protein>
<feature type="region of interest" description="Disordered" evidence="1">
    <location>
        <begin position="44"/>
        <end position="68"/>
    </location>
</feature>
<comment type="caution">
    <text evidence="2">The sequence shown here is derived from an EMBL/GenBank/DDBJ whole genome shotgun (WGS) entry which is preliminary data.</text>
</comment>
<reference evidence="2 3" key="1">
    <citation type="submission" date="2019-05" db="EMBL/GenBank/DDBJ databases">
        <title>Another draft genome of Portunus trituberculatus and its Hox gene families provides insights of decapod evolution.</title>
        <authorList>
            <person name="Jeong J.-H."/>
            <person name="Song I."/>
            <person name="Kim S."/>
            <person name="Choi T."/>
            <person name="Kim D."/>
            <person name="Ryu S."/>
            <person name="Kim W."/>
        </authorList>
    </citation>
    <scope>NUCLEOTIDE SEQUENCE [LARGE SCALE GENOMIC DNA]</scope>
    <source>
        <tissue evidence="2">Muscle</tissue>
    </source>
</reference>
<proteinExistence type="predicted"/>
<evidence type="ECO:0000313" key="3">
    <source>
        <dbReference type="Proteomes" id="UP000324222"/>
    </source>
</evidence>
<feature type="compositionally biased region" description="Polar residues" evidence="1">
    <location>
        <begin position="1"/>
        <end position="10"/>
    </location>
</feature>
<evidence type="ECO:0000256" key="1">
    <source>
        <dbReference type="SAM" id="MobiDB-lite"/>
    </source>
</evidence>
<gene>
    <name evidence="2" type="ORF">E2C01_069003</name>
</gene>
<accession>A0A5B7HXR7</accession>
<name>A0A5B7HXR7_PORTR</name>
<dbReference type="AlphaFoldDB" id="A0A5B7HXR7"/>
<dbReference type="EMBL" id="VSRR010039339">
    <property type="protein sequence ID" value="MPC74635.1"/>
    <property type="molecule type" value="Genomic_DNA"/>
</dbReference>
<sequence length="68" mass="7563">MAGRQDTQWECGSKASPGNHLLHPTQLQAAMANQGELEMEAAKKWTQKEGRKKRGEAQVNTVLSTERI</sequence>
<dbReference type="Proteomes" id="UP000324222">
    <property type="component" value="Unassembled WGS sequence"/>
</dbReference>